<feature type="binding site" evidence="15">
    <location>
        <position position="180"/>
    </location>
    <ligand>
        <name>Mg(2+)</name>
        <dbReference type="ChEBI" id="CHEBI:18420"/>
        <label>2</label>
    </ligand>
</feature>
<evidence type="ECO:0000256" key="1">
    <source>
        <dbReference type="ARBA" id="ARBA00000563"/>
    </source>
</evidence>
<dbReference type="PROSITE" id="PS51785">
    <property type="entry name" value="EXOI_C"/>
    <property type="match status" value="1"/>
</dbReference>
<dbReference type="PROSITE" id="PS51784">
    <property type="entry name" value="EXOI_SH3"/>
    <property type="match status" value="1"/>
</dbReference>
<dbReference type="STRING" id="1121015.GCA_000420545_01156"/>
<gene>
    <name evidence="18" type="ORF">N789_01050</name>
</gene>
<comment type="catalytic activity">
    <reaction evidence="1 13">
        <text>Exonucleolytic cleavage in the 3'- to 5'-direction to yield nucleoside 5'-phosphates.</text>
        <dbReference type="EC" id="3.1.11.1"/>
    </reaction>
</comment>
<feature type="binding site" evidence="15">
    <location>
        <position position="11"/>
    </location>
    <ligand>
        <name>Mg(2+)</name>
        <dbReference type="ChEBI" id="CHEBI:18420"/>
        <label>2</label>
    </ligand>
</feature>
<evidence type="ECO:0000259" key="16">
    <source>
        <dbReference type="PROSITE" id="PS51784"/>
    </source>
</evidence>
<dbReference type="PANTHER" id="PTHR11046:SF11">
    <property type="entry name" value="EXODEOXYRIBONUCLEASE I"/>
    <property type="match status" value="1"/>
</dbReference>
<proteinExistence type="predicted"/>
<dbReference type="GO" id="GO:0000175">
    <property type="term" value="F:3'-5'-RNA exonuclease activity"/>
    <property type="evidence" value="ECO:0007669"/>
    <property type="project" value="InterPro"/>
</dbReference>
<protein>
    <recommendedName>
        <fullName evidence="3 13">Exodeoxyribonuclease I</fullName>
        <ecNumber evidence="2 13">3.1.11.1</ecNumber>
    </recommendedName>
</protein>
<dbReference type="InterPro" id="IPR023607">
    <property type="entry name" value="Exodeoxyribonuclease_I"/>
</dbReference>
<dbReference type="Gene3D" id="3.30.1520.20">
    <property type="entry name" value="Exonuclease ExoI, domain 2"/>
    <property type="match status" value="1"/>
</dbReference>
<evidence type="ECO:0000256" key="9">
    <source>
        <dbReference type="ARBA" id="ARBA00022842"/>
    </source>
</evidence>
<feature type="domain" description="ExoI SH3-like" evidence="16">
    <location>
        <begin position="196"/>
        <end position="350"/>
    </location>
</feature>
<evidence type="ECO:0000259" key="17">
    <source>
        <dbReference type="PROSITE" id="PS51785"/>
    </source>
</evidence>
<evidence type="ECO:0000256" key="15">
    <source>
        <dbReference type="PIRSR" id="PIRSR000977-2"/>
    </source>
</evidence>
<dbReference type="Gene3D" id="1.10.287.1240">
    <property type="match status" value="1"/>
</dbReference>
<dbReference type="PANTHER" id="PTHR11046">
    <property type="entry name" value="OLIGORIBONUCLEASE, MITOCHONDRIAL"/>
    <property type="match status" value="1"/>
</dbReference>
<keyword evidence="8 13" id="KW-0269">Exonuclease</keyword>
<keyword evidence="6 13" id="KW-0227">DNA damage</keyword>
<dbReference type="InterPro" id="IPR012337">
    <property type="entry name" value="RNaseH-like_sf"/>
</dbReference>
<comment type="subunit">
    <text evidence="12">Monomer. Interacts with ssb (via C-terminus); this interaction stimulates the exonuclease activity by recruiting the enzyme to its substrate.</text>
</comment>
<dbReference type="PATRIC" id="fig|1121015.4.peg.208"/>
<dbReference type="SMART" id="SM00479">
    <property type="entry name" value="EXOIII"/>
    <property type="match status" value="1"/>
</dbReference>
<keyword evidence="10" id="KW-0238">DNA-binding</keyword>
<evidence type="ECO:0000256" key="13">
    <source>
        <dbReference type="PIRNR" id="PIRNR000977"/>
    </source>
</evidence>
<dbReference type="InterPro" id="IPR038649">
    <property type="entry name" value="EXOI_SH3_sf"/>
</dbReference>
<comment type="caution">
    <text evidence="18">The sequence shown here is derived from an EMBL/GenBank/DDBJ whole genome shotgun (WGS) entry which is preliminary data.</text>
</comment>
<dbReference type="GO" id="GO:0003677">
    <property type="term" value="F:DNA binding"/>
    <property type="evidence" value="ECO:0007669"/>
    <property type="project" value="UniProtKB-KW"/>
</dbReference>
<dbReference type="InterPro" id="IPR036397">
    <property type="entry name" value="RNaseH_sf"/>
</dbReference>
<evidence type="ECO:0000256" key="4">
    <source>
        <dbReference type="ARBA" id="ARBA00022722"/>
    </source>
</evidence>
<dbReference type="Pfam" id="PF00929">
    <property type="entry name" value="RNase_T"/>
    <property type="match status" value="1"/>
</dbReference>
<sequence length="478" mass="54258">MPASFLWYDLETFGRDPRRTRIAQFAGIRTDEQLQPIGEPISLYCQPADDLLPSPEATMITGITPQQARRDGLREADFFARLHEELIQPGTCAVGYNSIRFDDEFIRFGLYRNFHDAYEREWRNGNSRWDLLDVMRLMRALRPEGLQWPLREDGLPSFKLEHLAEANGVREGMAHEALSDVRALIGLARRMREAQPRLWDYALRLRDKRHVGSLLDTIALKPVLHISGKYPASRHCAALVLPLARHPRIESRVIVFDLDADPAPLLSLSAEGIADRLYTPVADLPEGESRIPLKEVHTNKCPILVPLEHLRETDFERLGIDRAACLAHADRLRADTGLAEKVRRVFASEQAREPADADAALYDGFPSDGDKRLFARVRSTGPAQLAALAGEFKDPRYPELLLRYRARNWPETLSAAERGAWDDYRRRRLTRDSGLSEYDFTTYSETIATLRASQGPGEAQAWLDALEDWGREIEASLG</sequence>
<dbReference type="Gene3D" id="1.20.1280.70">
    <property type="entry name" value="Exonuclease ExoI, domain 3"/>
    <property type="match status" value="1"/>
</dbReference>
<dbReference type="eggNOG" id="COG2925">
    <property type="taxonomic scope" value="Bacteria"/>
</dbReference>
<name>A0A091AYV1_9GAMM</name>
<evidence type="ECO:0000256" key="7">
    <source>
        <dbReference type="ARBA" id="ARBA00022801"/>
    </source>
</evidence>
<evidence type="ECO:0000256" key="10">
    <source>
        <dbReference type="ARBA" id="ARBA00023125"/>
    </source>
</evidence>
<dbReference type="GO" id="GO:0006281">
    <property type="term" value="P:DNA repair"/>
    <property type="evidence" value="ECO:0007669"/>
    <property type="project" value="UniProtKB-KW"/>
</dbReference>
<evidence type="ECO:0000256" key="12">
    <source>
        <dbReference type="ARBA" id="ARBA00046792"/>
    </source>
</evidence>
<evidence type="ECO:0000256" key="3">
    <source>
        <dbReference type="ARBA" id="ARBA00019900"/>
    </source>
</evidence>
<keyword evidence="4 13" id="KW-0540">Nuclease</keyword>
<dbReference type="InterPro" id="IPR013520">
    <property type="entry name" value="Ribonucl_H"/>
</dbReference>
<keyword evidence="9 15" id="KW-0460">Magnesium</keyword>
<dbReference type="Pfam" id="PF26016">
    <property type="entry name" value="ExoI_C"/>
    <property type="match status" value="1"/>
</dbReference>
<feature type="domain" description="ExoI C-terminal" evidence="17">
    <location>
        <begin position="353"/>
        <end position="474"/>
    </location>
</feature>
<dbReference type="InterPro" id="IPR013620">
    <property type="entry name" value="Exonuc_1_SH3"/>
</dbReference>
<evidence type="ECO:0000256" key="6">
    <source>
        <dbReference type="ARBA" id="ARBA00022763"/>
    </source>
</evidence>
<keyword evidence="11 13" id="KW-0234">DNA repair</keyword>
<evidence type="ECO:0000256" key="11">
    <source>
        <dbReference type="ARBA" id="ARBA00023204"/>
    </source>
</evidence>
<dbReference type="NCBIfam" id="NF008746">
    <property type="entry name" value="PRK11779.1"/>
    <property type="match status" value="1"/>
</dbReference>
<dbReference type="InterPro" id="IPR022894">
    <property type="entry name" value="Oligoribonuclease"/>
</dbReference>
<reference evidence="18 19" key="1">
    <citation type="submission" date="2013-09" db="EMBL/GenBank/DDBJ databases">
        <title>Genome sequencing of Arenimonas oryziterrae.</title>
        <authorList>
            <person name="Chen F."/>
            <person name="Wang G."/>
        </authorList>
    </citation>
    <scope>NUCLEOTIDE SEQUENCE [LARGE SCALE GENOMIC DNA]</scope>
    <source>
        <strain evidence="18 19">YC6267</strain>
    </source>
</reference>
<evidence type="ECO:0000313" key="18">
    <source>
        <dbReference type="EMBL" id="KFN44626.1"/>
    </source>
</evidence>
<evidence type="ECO:0000256" key="5">
    <source>
        <dbReference type="ARBA" id="ARBA00022723"/>
    </source>
</evidence>
<dbReference type="Pfam" id="PF08411">
    <property type="entry name" value="ExoI_SH3"/>
    <property type="match status" value="1"/>
</dbReference>
<dbReference type="Proteomes" id="UP000029385">
    <property type="component" value="Unassembled WGS sequence"/>
</dbReference>
<dbReference type="SUPFAM" id="SSF53098">
    <property type="entry name" value="Ribonuclease H-like"/>
    <property type="match status" value="1"/>
</dbReference>
<dbReference type="GO" id="GO:0008310">
    <property type="term" value="F:single-stranded DNA 3'-5' DNA exonuclease activity"/>
    <property type="evidence" value="ECO:0007669"/>
    <property type="project" value="UniProtKB-EC"/>
</dbReference>
<keyword evidence="7 13" id="KW-0378">Hydrolase</keyword>
<dbReference type="EMBL" id="AVCI01000001">
    <property type="protein sequence ID" value="KFN44626.1"/>
    <property type="molecule type" value="Genomic_DNA"/>
</dbReference>
<comment type="cofactor">
    <cofactor evidence="15">
        <name>Mg(2+)</name>
        <dbReference type="ChEBI" id="CHEBI:18420"/>
    </cofactor>
    <text evidence="15">Binds 2 Mg(2+) ions per monomer.</text>
</comment>
<evidence type="ECO:0000256" key="14">
    <source>
        <dbReference type="PIRSR" id="PIRSR000977-1"/>
    </source>
</evidence>
<dbReference type="FunFam" id="3.30.420.10:FF:000033">
    <property type="entry name" value="Exodeoxyribonuclease I"/>
    <property type="match status" value="1"/>
</dbReference>
<organism evidence="18 19">
    <name type="scientific">Arenimonas oryziterrae DSM 21050 = YC6267</name>
    <dbReference type="NCBI Taxonomy" id="1121015"/>
    <lineage>
        <taxon>Bacteria</taxon>
        <taxon>Pseudomonadati</taxon>
        <taxon>Pseudomonadota</taxon>
        <taxon>Gammaproteobacteria</taxon>
        <taxon>Lysobacterales</taxon>
        <taxon>Lysobacteraceae</taxon>
        <taxon>Arenimonas</taxon>
    </lineage>
</organism>
<evidence type="ECO:0000313" key="19">
    <source>
        <dbReference type="Proteomes" id="UP000029385"/>
    </source>
</evidence>
<dbReference type="EC" id="3.1.11.1" evidence="2 13"/>
<dbReference type="InterPro" id="IPR034747">
    <property type="entry name" value="EXOI_SH3"/>
</dbReference>
<accession>A0A091AYV1</accession>
<dbReference type="InterPro" id="IPR058561">
    <property type="entry name" value="Exonuc_1_C"/>
</dbReference>
<keyword evidence="5 15" id="KW-0479">Metal-binding</keyword>
<dbReference type="Gene3D" id="3.30.420.10">
    <property type="entry name" value="Ribonuclease H-like superfamily/Ribonuclease H"/>
    <property type="match status" value="1"/>
</dbReference>
<dbReference type="CDD" id="cd06138">
    <property type="entry name" value="ExoI_N"/>
    <property type="match status" value="1"/>
</dbReference>
<feature type="binding site" evidence="15">
    <location>
        <position position="9"/>
    </location>
    <ligand>
        <name>Mg(2+)</name>
        <dbReference type="ChEBI" id="CHEBI:18420"/>
        <label>1</label>
    </ligand>
</feature>
<dbReference type="OrthoDB" id="9763470at2"/>
<dbReference type="AlphaFoldDB" id="A0A091AYV1"/>
<keyword evidence="19" id="KW-1185">Reference proteome</keyword>
<evidence type="ECO:0000256" key="8">
    <source>
        <dbReference type="ARBA" id="ARBA00022839"/>
    </source>
</evidence>
<dbReference type="GO" id="GO:0046872">
    <property type="term" value="F:metal ion binding"/>
    <property type="evidence" value="ECO:0007669"/>
    <property type="project" value="UniProtKB-KW"/>
</dbReference>
<dbReference type="PIRSF" id="PIRSF000977">
    <property type="entry name" value="Exodeoxyribonuclease_I"/>
    <property type="match status" value="1"/>
</dbReference>
<feature type="binding site" evidence="14">
    <location>
        <position position="159"/>
    </location>
    <ligand>
        <name>substrate</name>
    </ligand>
</feature>
<evidence type="ECO:0000256" key="2">
    <source>
        <dbReference type="ARBA" id="ARBA00012108"/>
    </source>
</evidence>
<dbReference type="RefSeq" id="WP_022968796.1">
    <property type="nucleotide sequence ID" value="NZ_ATVD01000002.1"/>
</dbReference>
<feature type="binding site" evidence="14">
    <location>
        <position position="11"/>
    </location>
    <ligand>
        <name>substrate</name>
    </ligand>
</feature>